<proteinExistence type="predicted"/>
<feature type="region of interest" description="Disordered" evidence="1">
    <location>
        <begin position="1"/>
        <end position="29"/>
    </location>
</feature>
<dbReference type="AlphaFoldDB" id="A0AAV2NKC6"/>
<accession>A0AAV2NKC6</accession>
<dbReference type="Proteomes" id="UP001497644">
    <property type="component" value="Chromosome 2"/>
</dbReference>
<evidence type="ECO:0000256" key="1">
    <source>
        <dbReference type="SAM" id="MobiDB-lite"/>
    </source>
</evidence>
<keyword evidence="3" id="KW-1185">Reference proteome</keyword>
<gene>
    <name evidence="2" type="ORF">LPLAT_LOCUS6497</name>
</gene>
<protein>
    <submittedName>
        <fullName evidence="2">Uncharacterized protein</fullName>
    </submittedName>
</protein>
<dbReference type="EMBL" id="OZ034825">
    <property type="protein sequence ID" value="CAL1680493.1"/>
    <property type="molecule type" value="Genomic_DNA"/>
</dbReference>
<sequence length="81" mass="9013">MTTDKRKPGQRNSSLKAAELTQSRHRHSKVKQSPRLFVLGLAIFHVGDRDMEARTSVFRRGNTAAGSSSLLILFEFEVKGG</sequence>
<organism evidence="2 3">
    <name type="scientific">Lasius platythorax</name>
    <dbReference type="NCBI Taxonomy" id="488582"/>
    <lineage>
        <taxon>Eukaryota</taxon>
        <taxon>Metazoa</taxon>
        <taxon>Ecdysozoa</taxon>
        <taxon>Arthropoda</taxon>
        <taxon>Hexapoda</taxon>
        <taxon>Insecta</taxon>
        <taxon>Pterygota</taxon>
        <taxon>Neoptera</taxon>
        <taxon>Endopterygota</taxon>
        <taxon>Hymenoptera</taxon>
        <taxon>Apocrita</taxon>
        <taxon>Aculeata</taxon>
        <taxon>Formicoidea</taxon>
        <taxon>Formicidae</taxon>
        <taxon>Formicinae</taxon>
        <taxon>Lasius</taxon>
        <taxon>Lasius</taxon>
    </lineage>
</organism>
<evidence type="ECO:0000313" key="3">
    <source>
        <dbReference type="Proteomes" id="UP001497644"/>
    </source>
</evidence>
<reference evidence="2" key="1">
    <citation type="submission" date="2024-04" db="EMBL/GenBank/DDBJ databases">
        <authorList>
            <consortium name="Molecular Ecology Group"/>
        </authorList>
    </citation>
    <scope>NUCLEOTIDE SEQUENCE</scope>
</reference>
<evidence type="ECO:0000313" key="2">
    <source>
        <dbReference type="EMBL" id="CAL1680493.1"/>
    </source>
</evidence>
<name>A0AAV2NKC6_9HYME</name>